<evidence type="ECO:0000313" key="20">
    <source>
        <dbReference type="Proteomes" id="UP000290189"/>
    </source>
</evidence>
<dbReference type="InterPro" id="IPR036922">
    <property type="entry name" value="Rieske_2Fe-2S_sf"/>
</dbReference>
<evidence type="ECO:0000256" key="3">
    <source>
        <dbReference type="ARBA" id="ARBA00004972"/>
    </source>
</evidence>
<feature type="transmembrane region" description="Helical" evidence="17">
    <location>
        <begin position="194"/>
        <end position="216"/>
    </location>
</feature>
<dbReference type="EC" id="1.14.19.21" evidence="14"/>
<dbReference type="GO" id="GO:0005737">
    <property type="term" value="C:cytoplasm"/>
    <property type="evidence" value="ECO:0007669"/>
    <property type="project" value="TreeGrafter"/>
</dbReference>
<dbReference type="GO" id="GO:0051537">
    <property type="term" value="F:2 iron, 2 sulfur cluster binding"/>
    <property type="evidence" value="ECO:0007669"/>
    <property type="project" value="UniProtKB-KW"/>
</dbReference>
<dbReference type="InterPro" id="IPR045605">
    <property type="entry name" value="KshA-like_C"/>
</dbReference>
<comment type="pathway">
    <text evidence="3">Hormone biosynthesis.</text>
</comment>
<dbReference type="GO" id="GO:0016020">
    <property type="term" value="C:membrane"/>
    <property type="evidence" value="ECO:0007669"/>
    <property type="project" value="UniProtKB-SubCell"/>
</dbReference>
<comment type="cofactor">
    <cofactor evidence="1">
        <name>Fe cation</name>
        <dbReference type="ChEBI" id="CHEBI:24875"/>
    </cofactor>
</comment>
<keyword evidence="6" id="KW-0479">Metal-binding</keyword>
<keyword evidence="10" id="KW-0411">Iron-sulfur</keyword>
<dbReference type="Pfam" id="PF00355">
    <property type="entry name" value="Rieske"/>
    <property type="match status" value="1"/>
</dbReference>
<geneLocation type="mitochondrion" evidence="19"/>
<evidence type="ECO:0000256" key="14">
    <source>
        <dbReference type="ARBA" id="ARBA00026095"/>
    </source>
</evidence>
<organism evidence="19 20">
    <name type="scientific">Plasmodiophora brassicae</name>
    <name type="common">Clubroot disease agent</name>
    <dbReference type="NCBI Taxonomy" id="37360"/>
    <lineage>
        <taxon>Eukaryota</taxon>
        <taxon>Sar</taxon>
        <taxon>Rhizaria</taxon>
        <taxon>Endomyxa</taxon>
        <taxon>Phytomyxea</taxon>
        <taxon>Plasmodiophorida</taxon>
        <taxon>Plasmodiophoridae</taxon>
        <taxon>Plasmodiophora</taxon>
    </lineage>
</organism>
<evidence type="ECO:0000313" key="19">
    <source>
        <dbReference type="EMBL" id="SPQ95162.1"/>
    </source>
</evidence>
<reference evidence="19 20" key="1">
    <citation type="submission" date="2018-03" db="EMBL/GenBank/DDBJ databases">
        <authorList>
            <person name="Fogelqvist J."/>
        </authorList>
    </citation>
    <scope>NUCLEOTIDE SEQUENCE [LARGE SCALE GENOMIC DNA]</scope>
</reference>
<comment type="pathway">
    <text evidence="12">Steroid hormone biosynthesis; dafachronic acid biosynthesis.</text>
</comment>
<feature type="transmembrane region" description="Helical" evidence="17">
    <location>
        <begin position="102"/>
        <end position="122"/>
    </location>
</feature>
<evidence type="ECO:0000259" key="18">
    <source>
        <dbReference type="PROSITE" id="PS51296"/>
    </source>
</evidence>
<accession>A0A3P3Y4Q4</accession>
<dbReference type="GO" id="GO:0008203">
    <property type="term" value="P:cholesterol metabolic process"/>
    <property type="evidence" value="ECO:0007669"/>
    <property type="project" value="InterPro"/>
</dbReference>
<dbReference type="Gene3D" id="2.102.10.10">
    <property type="entry name" value="Rieske [2Fe-2S] iron-sulphur domain"/>
    <property type="match status" value="1"/>
</dbReference>
<name>A0A3P3Y4Q4_PLABS</name>
<evidence type="ECO:0000256" key="12">
    <source>
        <dbReference type="ARBA" id="ARBA00025712"/>
    </source>
</evidence>
<dbReference type="SUPFAM" id="SSF55961">
    <property type="entry name" value="Bet v1-like"/>
    <property type="match status" value="1"/>
</dbReference>
<keyword evidence="5" id="KW-0001">2Fe-2S</keyword>
<feature type="transmembrane region" description="Helical" evidence="17">
    <location>
        <begin position="22"/>
        <end position="39"/>
    </location>
</feature>
<gene>
    <name evidence="19" type="ORF">PLBR_LOCUS2377</name>
</gene>
<evidence type="ECO:0000256" key="2">
    <source>
        <dbReference type="ARBA" id="ARBA00004370"/>
    </source>
</evidence>
<evidence type="ECO:0000256" key="5">
    <source>
        <dbReference type="ARBA" id="ARBA00022714"/>
    </source>
</evidence>
<protein>
    <recommendedName>
        <fullName evidence="14">cholesterol 7-desaturase</fullName>
        <ecNumber evidence="14">1.14.19.21</ecNumber>
    </recommendedName>
</protein>
<keyword evidence="9" id="KW-0408">Iron</keyword>
<evidence type="ECO:0000256" key="1">
    <source>
        <dbReference type="ARBA" id="ARBA00001962"/>
    </source>
</evidence>
<keyword evidence="4 17" id="KW-0812">Transmembrane</keyword>
<evidence type="ECO:0000256" key="6">
    <source>
        <dbReference type="ARBA" id="ARBA00022723"/>
    </source>
</evidence>
<dbReference type="Pfam" id="PF19298">
    <property type="entry name" value="KshA_C"/>
    <property type="match status" value="2"/>
</dbReference>
<dbReference type="InterPro" id="IPR017941">
    <property type="entry name" value="Rieske_2Fe-2S"/>
</dbReference>
<feature type="domain" description="Rieske" evidence="18">
    <location>
        <begin position="285"/>
        <end position="389"/>
    </location>
</feature>
<keyword evidence="11 17" id="KW-0472">Membrane</keyword>
<dbReference type="PANTHER" id="PTHR21266:SF32">
    <property type="entry name" value="CHOLESTEROL 7-DESATURASE NVD"/>
    <property type="match status" value="1"/>
</dbReference>
<proteinExistence type="inferred from homology"/>
<feature type="transmembrane region" description="Helical" evidence="17">
    <location>
        <begin position="222"/>
        <end position="243"/>
    </location>
</feature>
<dbReference type="AlphaFoldDB" id="A0A3P3Y4Q4"/>
<evidence type="ECO:0000256" key="9">
    <source>
        <dbReference type="ARBA" id="ARBA00023004"/>
    </source>
</evidence>
<evidence type="ECO:0000256" key="4">
    <source>
        <dbReference type="ARBA" id="ARBA00022692"/>
    </source>
</evidence>
<evidence type="ECO:0000256" key="8">
    <source>
        <dbReference type="ARBA" id="ARBA00023002"/>
    </source>
</evidence>
<feature type="transmembrane region" description="Helical" evidence="17">
    <location>
        <begin position="482"/>
        <end position="512"/>
    </location>
</feature>
<evidence type="ECO:0000256" key="13">
    <source>
        <dbReference type="ARBA" id="ARBA00025729"/>
    </source>
</evidence>
<keyword evidence="7 17" id="KW-1133">Transmembrane helix</keyword>
<comment type="subcellular location">
    <subcellularLocation>
        <location evidence="2">Membrane</location>
    </subcellularLocation>
</comment>
<evidence type="ECO:0000256" key="15">
    <source>
        <dbReference type="ARBA" id="ARBA00047853"/>
    </source>
</evidence>
<dbReference type="EMBL" id="OVEO01000003">
    <property type="protein sequence ID" value="SPQ95162.1"/>
    <property type="molecule type" value="Genomic_DNA"/>
</dbReference>
<dbReference type="CDD" id="cd03469">
    <property type="entry name" value="Rieske_RO_Alpha_N"/>
    <property type="match status" value="1"/>
</dbReference>
<dbReference type="UniPathway" id="UPA01020"/>
<dbReference type="GO" id="GO:0046872">
    <property type="term" value="F:metal ion binding"/>
    <property type="evidence" value="ECO:0007669"/>
    <property type="project" value="UniProtKB-KW"/>
</dbReference>
<comment type="catalytic activity">
    <reaction evidence="15">
        <text>cholesterol + NADH + O2 + H(+) = 7-dehydrocholesterol + NAD(+) + 2 H2O</text>
        <dbReference type="Rhea" id="RHEA:51644"/>
        <dbReference type="ChEBI" id="CHEBI:15377"/>
        <dbReference type="ChEBI" id="CHEBI:15378"/>
        <dbReference type="ChEBI" id="CHEBI:15379"/>
        <dbReference type="ChEBI" id="CHEBI:16113"/>
        <dbReference type="ChEBI" id="CHEBI:17759"/>
        <dbReference type="ChEBI" id="CHEBI:57540"/>
        <dbReference type="ChEBI" id="CHEBI:57945"/>
        <dbReference type="EC" id="1.14.19.21"/>
    </reaction>
    <physiologicalReaction direction="left-to-right" evidence="15">
        <dbReference type="Rhea" id="RHEA:51645"/>
    </physiologicalReaction>
</comment>
<dbReference type="Gene3D" id="3.90.380.10">
    <property type="entry name" value="Naphthalene 1,2-dioxygenase Alpha Subunit, Chain A, domain 1"/>
    <property type="match status" value="1"/>
</dbReference>
<dbReference type="GO" id="GO:0170056">
    <property type="term" value="F:cholesterol 7-desaturase [NAD(P)H] activity"/>
    <property type="evidence" value="ECO:0007669"/>
    <property type="project" value="UniProtKB-EC"/>
</dbReference>
<evidence type="ECO:0000256" key="16">
    <source>
        <dbReference type="ARBA" id="ARBA00049548"/>
    </source>
</evidence>
<keyword evidence="19" id="KW-0496">Mitochondrion</keyword>
<dbReference type="SUPFAM" id="SSF50022">
    <property type="entry name" value="ISP domain"/>
    <property type="match status" value="1"/>
</dbReference>
<dbReference type="InterPro" id="IPR050584">
    <property type="entry name" value="Cholesterol_7-desaturase"/>
</dbReference>
<dbReference type="Proteomes" id="UP000290189">
    <property type="component" value="Unassembled WGS sequence"/>
</dbReference>
<sequence>MFADGWATDLRLHGQLGRRDSAWTPLSVAMSLLVVALSIDGPACRRIFFEGADAVGAGAVCVQWREEIYRKRQRAARRRNRIIAVFSSLSSSMATECEPGRLQFILASLSAACCLWFVIEFFRNRRENAKRAEKASADGDQSSTFTPPPMPLVDSRTQPLVKDHHVYNCPSTEDLPTRLGVKPISDDGGPVNTFLVLFLCGLVNFNIVGTASRYALTLLRRVLVYQVHIAVAVAVISVLYVSYKAIVSYRARVDEAKRKVDIAMSVAGSARRMQSGFPPAFPNGWYKVALSEEVDVGQVIYVKCLGLDLAVFRGEDGHAGVVGAYCPHMGANVAVGGRVKGNCVECPFHLWTFDRSGKCTGVPYSERKAPEKASLKKYEAIEYHMVIMIWYHADDEPSTYYPPLIPEIADGRFVYGGRVRRDMKMHVFEIAENSVDYAHFQTLHHSPNFPLLRSLFSITHKITWTRSPDPSKPQEMFMTDEAYLVLCGIHLPVTSSIAHVHFCGASVLYFTFWTPLGRVALLKTARPEAPFYQLVEDVWFRDPRLPYFVGAAIASIFYYAFSEDDIIWENKAWETKPWVVQGDGPLTKVRPWEQQFFSAGSARKSAEACGQFEW</sequence>
<evidence type="ECO:0000256" key="7">
    <source>
        <dbReference type="ARBA" id="ARBA00022989"/>
    </source>
</evidence>
<evidence type="ECO:0000256" key="10">
    <source>
        <dbReference type="ARBA" id="ARBA00023014"/>
    </source>
</evidence>
<dbReference type="PANTHER" id="PTHR21266">
    <property type="entry name" value="IRON-SULFUR DOMAIN CONTAINING PROTEIN"/>
    <property type="match status" value="1"/>
</dbReference>
<comment type="catalytic activity">
    <reaction evidence="16">
        <text>cholesterol + NADPH + O2 + H(+) = 7-dehydrocholesterol + NADP(+) + 2 H2O</text>
        <dbReference type="Rhea" id="RHEA:45024"/>
        <dbReference type="ChEBI" id="CHEBI:15377"/>
        <dbReference type="ChEBI" id="CHEBI:15378"/>
        <dbReference type="ChEBI" id="CHEBI:15379"/>
        <dbReference type="ChEBI" id="CHEBI:16113"/>
        <dbReference type="ChEBI" id="CHEBI:17759"/>
        <dbReference type="ChEBI" id="CHEBI:57783"/>
        <dbReference type="ChEBI" id="CHEBI:58349"/>
        <dbReference type="EC" id="1.14.19.21"/>
    </reaction>
    <physiologicalReaction direction="left-to-right" evidence="16">
        <dbReference type="Rhea" id="RHEA:45025"/>
    </physiologicalReaction>
</comment>
<feature type="transmembrane region" description="Helical" evidence="17">
    <location>
        <begin position="545"/>
        <end position="561"/>
    </location>
</feature>
<evidence type="ECO:0000256" key="17">
    <source>
        <dbReference type="SAM" id="Phobius"/>
    </source>
</evidence>
<keyword evidence="8" id="KW-0560">Oxidoreductase</keyword>
<evidence type="ECO:0000256" key="11">
    <source>
        <dbReference type="ARBA" id="ARBA00023136"/>
    </source>
</evidence>
<comment type="similarity">
    <text evidence="13">Belongs to the cholesterol 7-desaturase family.</text>
</comment>
<dbReference type="PROSITE" id="PS51296">
    <property type="entry name" value="RIESKE"/>
    <property type="match status" value="1"/>
</dbReference>